<sequence>MIRVKKKTSLVLARIAGLAVLVPVAAGCGGGTDESPLGTVHQDRPPAYAPGRPKPVDRIEGPLEVRRGERFSIAMRENISARQNWNISGSGPDEAVVRPKGTSSHQTAREKEAVGSGYTKYFTFEAAGPGATTIVLANSCGTDPARGCYSASLPRTVTYRVSVR</sequence>
<evidence type="ECO:0000313" key="6">
    <source>
        <dbReference type="EMBL" id="MFC5144798.1"/>
    </source>
</evidence>
<dbReference type="Gene3D" id="2.60.40.2020">
    <property type="match status" value="1"/>
</dbReference>
<protein>
    <submittedName>
        <fullName evidence="6">Protease inhibitor I42 family protein</fullName>
    </submittedName>
</protein>
<dbReference type="InterPro" id="IPR036331">
    <property type="entry name" value="Chagasin-like_sf"/>
</dbReference>
<dbReference type="Pfam" id="PF09394">
    <property type="entry name" value="Inhibitor_I42"/>
    <property type="match status" value="1"/>
</dbReference>
<dbReference type="GO" id="GO:0030414">
    <property type="term" value="F:peptidase inhibitor activity"/>
    <property type="evidence" value="ECO:0007669"/>
    <property type="project" value="UniProtKB-KW"/>
</dbReference>
<dbReference type="SUPFAM" id="SSF141066">
    <property type="entry name" value="ICP-like"/>
    <property type="match status" value="1"/>
</dbReference>
<evidence type="ECO:0000256" key="2">
    <source>
        <dbReference type="ARBA" id="ARBA00022704"/>
    </source>
</evidence>
<proteinExistence type="predicted"/>
<feature type="region of interest" description="Disordered" evidence="3">
    <location>
        <begin position="33"/>
        <end position="59"/>
    </location>
</feature>
<feature type="chain" id="PRO_5046202900" evidence="4">
    <location>
        <begin position="26"/>
        <end position="164"/>
    </location>
</feature>
<reference evidence="7" key="1">
    <citation type="journal article" date="2019" name="Int. J. Syst. Evol. Microbiol.">
        <title>The Global Catalogue of Microorganisms (GCM) 10K type strain sequencing project: providing services to taxonomists for standard genome sequencing and annotation.</title>
        <authorList>
            <consortium name="The Broad Institute Genomics Platform"/>
            <consortium name="The Broad Institute Genome Sequencing Center for Infectious Disease"/>
            <person name="Wu L."/>
            <person name="Ma J."/>
        </authorList>
    </citation>
    <scope>NUCLEOTIDE SEQUENCE [LARGE SCALE GENOMIC DNA]</scope>
    <source>
        <strain evidence="7">CGMCC 4.1641</strain>
    </source>
</reference>
<accession>A0ABV9ZTQ0</accession>
<gene>
    <name evidence="6" type="ORF">ACFPP6_08950</name>
</gene>
<keyword evidence="2" id="KW-0789">Thiol protease inhibitor</keyword>
<feature type="region of interest" description="Disordered" evidence="3">
    <location>
        <begin position="84"/>
        <end position="111"/>
    </location>
</feature>
<name>A0ABV9ZTQ0_9ACTN</name>
<evidence type="ECO:0000259" key="5">
    <source>
        <dbReference type="Pfam" id="PF09394"/>
    </source>
</evidence>
<feature type="signal peptide" evidence="4">
    <location>
        <begin position="1"/>
        <end position="25"/>
    </location>
</feature>
<dbReference type="InterPro" id="IPR018990">
    <property type="entry name" value="Prot_inh_I42_chagasin"/>
</dbReference>
<keyword evidence="7" id="KW-1185">Reference proteome</keyword>
<dbReference type="Proteomes" id="UP001596222">
    <property type="component" value="Unassembled WGS sequence"/>
</dbReference>
<dbReference type="RefSeq" id="WP_382038872.1">
    <property type="nucleotide sequence ID" value="NZ_JBHSKJ010000004.1"/>
</dbReference>
<comment type="caution">
    <text evidence="6">The sequence shown here is derived from an EMBL/GenBank/DDBJ whole genome shotgun (WGS) entry which is preliminary data.</text>
</comment>
<keyword evidence="4" id="KW-0732">Signal</keyword>
<evidence type="ECO:0000256" key="3">
    <source>
        <dbReference type="SAM" id="MobiDB-lite"/>
    </source>
</evidence>
<feature type="domain" description="Proteinase inhibitor I42 chagasin" evidence="5">
    <location>
        <begin position="65"/>
        <end position="138"/>
    </location>
</feature>
<dbReference type="PROSITE" id="PS51257">
    <property type="entry name" value="PROKAR_LIPOPROTEIN"/>
    <property type="match status" value="1"/>
</dbReference>
<dbReference type="EMBL" id="JBHSKJ010000004">
    <property type="protein sequence ID" value="MFC5144798.1"/>
    <property type="molecule type" value="Genomic_DNA"/>
</dbReference>
<keyword evidence="1 6" id="KW-0646">Protease inhibitor</keyword>
<evidence type="ECO:0000256" key="4">
    <source>
        <dbReference type="SAM" id="SignalP"/>
    </source>
</evidence>
<evidence type="ECO:0000256" key="1">
    <source>
        <dbReference type="ARBA" id="ARBA00022690"/>
    </source>
</evidence>
<organism evidence="6 7">
    <name type="scientific">Streptomyces aureoversilis</name>
    <dbReference type="NCBI Taxonomy" id="67277"/>
    <lineage>
        <taxon>Bacteria</taxon>
        <taxon>Bacillati</taxon>
        <taxon>Actinomycetota</taxon>
        <taxon>Actinomycetes</taxon>
        <taxon>Kitasatosporales</taxon>
        <taxon>Streptomycetaceae</taxon>
        <taxon>Streptomyces</taxon>
    </lineage>
</organism>
<evidence type="ECO:0000313" key="7">
    <source>
        <dbReference type="Proteomes" id="UP001596222"/>
    </source>
</evidence>